<dbReference type="PANTHER" id="PTHR45138">
    <property type="entry name" value="REGULATORY COMPONENTS OF SENSORY TRANSDUCTION SYSTEM"/>
    <property type="match status" value="1"/>
</dbReference>
<dbReference type="InterPro" id="IPR050469">
    <property type="entry name" value="Diguanylate_Cyclase"/>
</dbReference>
<dbReference type="InterPro" id="IPR043128">
    <property type="entry name" value="Rev_trsase/Diguanyl_cyclase"/>
</dbReference>
<dbReference type="Gene3D" id="1.25.40.10">
    <property type="entry name" value="Tetratricopeptide repeat domain"/>
    <property type="match status" value="2"/>
</dbReference>
<dbReference type="PROSITE" id="PS50887">
    <property type="entry name" value="GGDEF"/>
    <property type="match status" value="1"/>
</dbReference>
<dbReference type="Proteomes" id="UP000620139">
    <property type="component" value="Unassembled WGS sequence"/>
</dbReference>
<evidence type="ECO:0000313" key="6">
    <source>
        <dbReference type="EMBL" id="MBH9554179.1"/>
    </source>
</evidence>
<organism evidence="6 7">
    <name type="scientific">Inhella gelatinilytica</name>
    <dbReference type="NCBI Taxonomy" id="2795030"/>
    <lineage>
        <taxon>Bacteria</taxon>
        <taxon>Pseudomonadati</taxon>
        <taxon>Pseudomonadota</taxon>
        <taxon>Betaproteobacteria</taxon>
        <taxon>Burkholderiales</taxon>
        <taxon>Sphaerotilaceae</taxon>
        <taxon>Inhella</taxon>
    </lineage>
</organism>
<keyword evidence="4" id="KW-0732">Signal</keyword>
<feature type="domain" description="GGDEF" evidence="5">
    <location>
        <begin position="475"/>
        <end position="605"/>
    </location>
</feature>
<dbReference type="EC" id="2.7.7.65" evidence="1"/>
<name>A0A931NEY2_9BURK</name>
<feature type="signal peptide" evidence="4">
    <location>
        <begin position="1"/>
        <end position="25"/>
    </location>
</feature>
<protein>
    <recommendedName>
        <fullName evidence="1">diguanylate cyclase</fullName>
        <ecNumber evidence="1">2.7.7.65</ecNumber>
    </recommendedName>
</protein>
<dbReference type="Pfam" id="PF00990">
    <property type="entry name" value="GGDEF"/>
    <property type="match status" value="1"/>
</dbReference>
<proteinExistence type="predicted"/>
<evidence type="ECO:0000313" key="7">
    <source>
        <dbReference type="Proteomes" id="UP000620139"/>
    </source>
</evidence>
<keyword evidence="3" id="KW-0472">Membrane</keyword>
<dbReference type="SUPFAM" id="SSF48452">
    <property type="entry name" value="TPR-like"/>
    <property type="match status" value="2"/>
</dbReference>
<dbReference type="FunFam" id="3.30.70.270:FF:000001">
    <property type="entry name" value="Diguanylate cyclase domain protein"/>
    <property type="match status" value="1"/>
</dbReference>
<dbReference type="AlphaFoldDB" id="A0A931NEY2"/>
<comment type="catalytic activity">
    <reaction evidence="2">
        <text>2 GTP = 3',3'-c-di-GMP + 2 diphosphate</text>
        <dbReference type="Rhea" id="RHEA:24898"/>
        <dbReference type="ChEBI" id="CHEBI:33019"/>
        <dbReference type="ChEBI" id="CHEBI:37565"/>
        <dbReference type="ChEBI" id="CHEBI:58805"/>
        <dbReference type="EC" id="2.7.7.65"/>
    </reaction>
</comment>
<feature type="chain" id="PRO_5036836029" description="diguanylate cyclase" evidence="4">
    <location>
        <begin position="26"/>
        <end position="608"/>
    </location>
</feature>
<dbReference type="InterPro" id="IPR011990">
    <property type="entry name" value="TPR-like_helical_dom_sf"/>
</dbReference>
<comment type="caution">
    <text evidence="6">The sequence shown here is derived from an EMBL/GenBank/DDBJ whole genome shotgun (WGS) entry which is preliminary data.</text>
</comment>
<dbReference type="GO" id="GO:1902201">
    <property type="term" value="P:negative regulation of bacterial-type flagellum-dependent cell motility"/>
    <property type="evidence" value="ECO:0007669"/>
    <property type="project" value="TreeGrafter"/>
</dbReference>
<dbReference type="InterPro" id="IPR029787">
    <property type="entry name" value="Nucleotide_cyclase"/>
</dbReference>
<accession>A0A931NEY2</accession>
<keyword evidence="3" id="KW-1133">Transmembrane helix</keyword>
<feature type="transmembrane region" description="Helical" evidence="3">
    <location>
        <begin position="415"/>
        <end position="439"/>
    </location>
</feature>
<dbReference type="CDD" id="cd01949">
    <property type="entry name" value="GGDEF"/>
    <property type="match status" value="1"/>
</dbReference>
<evidence type="ECO:0000256" key="4">
    <source>
        <dbReference type="SAM" id="SignalP"/>
    </source>
</evidence>
<dbReference type="Gene3D" id="3.30.70.270">
    <property type="match status" value="1"/>
</dbReference>
<dbReference type="RefSeq" id="WP_198101795.1">
    <property type="nucleotide sequence ID" value="NZ_JAEDAL010000010.1"/>
</dbReference>
<evidence type="ECO:0000256" key="3">
    <source>
        <dbReference type="SAM" id="Phobius"/>
    </source>
</evidence>
<dbReference type="SUPFAM" id="SSF55073">
    <property type="entry name" value="Nucleotide cyclase"/>
    <property type="match status" value="1"/>
</dbReference>
<dbReference type="PANTHER" id="PTHR45138:SF9">
    <property type="entry name" value="DIGUANYLATE CYCLASE DGCM-RELATED"/>
    <property type="match status" value="1"/>
</dbReference>
<dbReference type="SMART" id="SM00267">
    <property type="entry name" value="GGDEF"/>
    <property type="match status" value="1"/>
</dbReference>
<keyword evidence="3" id="KW-0812">Transmembrane</keyword>
<dbReference type="GO" id="GO:0043709">
    <property type="term" value="P:cell adhesion involved in single-species biofilm formation"/>
    <property type="evidence" value="ECO:0007669"/>
    <property type="project" value="TreeGrafter"/>
</dbReference>
<dbReference type="GO" id="GO:0005886">
    <property type="term" value="C:plasma membrane"/>
    <property type="evidence" value="ECO:0007669"/>
    <property type="project" value="TreeGrafter"/>
</dbReference>
<keyword evidence="7" id="KW-1185">Reference proteome</keyword>
<reference evidence="6" key="1">
    <citation type="submission" date="2020-12" db="EMBL/GenBank/DDBJ databases">
        <title>The genome sequence of Inhella sp. 4Y17.</title>
        <authorList>
            <person name="Liu Y."/>
        </authorList>
    </citation>
    <scope>NUCLEOTIDE SEQUENCE</scope>
    <source>
        <strain evidence="6">4Y10</strain>
    </source>
</reference>
<evidence type="ECO:0000256" key="1">
    <source>
        <dbReference type="ARBA" id="ARBA00012528"/>
    </source>
</evidence>
<gene>
    <name evidence="6" type="ORF">I7X43_15145</name>
</gene>
<dbReference type="NCBIfam" id="TIGR00254">
    <property type="entry name" value="GGDEF"/>
    <property type="match status" value="1"/>
</dbReference>
<dbReference type="InterPro" id="IPR000160">
    <property type="entry name" value="GGDEF_dom"/>
</dbReference>
<evidence type="ECO:0000259" key="5">
    <source>
        <dbReference type="PROSITE" id="PS50887"/>
    </source>
</evidence>
<sequence length="608" mass="67175">MKGLLRFVARSTVLGCCWLANLALGQDLPNALDQPFDTVMAELTGAAQAAEQRADPTARLQAQRAQLRLLAAARRADRLGPLIQSLSSTPAWQLSERAFELLSYRAALALQTSTATEAARLALPLRRLGTAELGPDLYDDVQLLLAHIDRELGMQSAALQRLDALLLDARRSGRVATQTRAWLERGGVQVRLFDYAQGLKDYEQALTSAPAWAPLWQARARMGMAQNLNMLNRRPEAFPLLAEALAQFERLGDQALQADALLLHSFFLSKDDRPAEGIAYLRQALQLREQVGDKDGVVNALTHLCGRLLQAGRANEALAECKRGLALSKSVPSSSLTWDVNGVTAEVYAKMGQYEAAYQHAHRSERALLALSKQQLADQTGALRAQFDVDLRRLDNERLTERLSFEERDRQRLRLLIAGLVLAVGLLLVSGALLARLYWRTRHLAEHDALTGLLNRRSLLEWAQDEVSRSQRHGLPLSFIAVDLDHFKRVNDERGHATGDRVLKDVAECLRAGVRREDRLGRLGGEEFLLVLPHTPADEACALAERLRGAVEHQVRLSPDWPQTLSIGVSTWQSGLSLSDCLQAADEALYRAKGGGRNRVVVAHQPPG</sequence>
<dbReference type="GO" id="GO:0052621">
    <property type="term" value="F:diguanylate cyclase activity"/>
    <property type="evidence" value="ECO:0007669"/>
    <property type="project" value="UniProtKB-EC"/>
</dbReference>
<evidence type="ECO:0000256" key="2">
    <source>
        <dbReference type="ARBA" id="ARBA00034247"/>
    </source>
</evidence>
<dbReference type="EMBL" id="JAEDAL010000010">
    <property type="protein sequence ID" value="MBH9554179.1"/>
    <property type="molecule type" value="Genomic_DNA"/>
</dbReference>